<dbReference type="Gene3D" id="6.10.140.100">
    <property type="match status" value="1"/>
</dbReference>
<organism evidence="3 4">
    <name type="scientific">Senna tora</name>
    <dbReference type="NCBI Taxonomy" id="362788"/>
    <lineage>
        <taxon>Eukaryota</taxon>
        <taxon>Viridiplantae</taxon>
        <taxon>Streptophyta</taxon>
        <taxon>Embryophyta</taxon>
        <taxon>Tracheophyta</taxon>
        <taxon>Spermatophyta</taxon>
        <taxon>Magnoliopsida</taxon>
        <taxon>eudicotyledons</taxon>
        <taxon>Gunneridae</taxon>
        <taxon>Pentapetalae</taxon>
        <taxon>rosids</taxon>
        <taxon>fabids</taxon>
        <taxon>Fabales</taxon>
        <taxon>Fabaceae</taxon>
        <taxon>Caesalpinioideae</taxon>
        <taxon>Cassia clade</taxon>
        <taxon>Senna</taxon>
    </lineage>
</organism>
<dbReference type="SUPFAM" id="SSF54236">
    <property type="entry name" value="Ubiquitin-like"/>
    <property type="match status" value="1"/>
</dbReference>
<evidence type="ECO:0000256" key="1">
    <source>
        <dbReference type="ARBA" id="ARBA00022786"/>
    </source>
</evidence>
<dbReference type="EMBL" id="JAAIUW010000001">
    <property type="protein sequence ID" value="KAF7844669.1"/>
    <property type="molecule type" value="Genomic_DNA"/>
</dbReference>
<dbReference type="Proteomes" id="UP000634136">
    <property type="component" value="Unassembled WGS sequence"/>
</dbReference>
<dbReference type="GO" id="GO:0043130">
    <property type="term" value="F:ubiquitin binding"/>
    <property type="evidence" value="ECO:0007669"/>
    <property type="project" value="TreeGrafter"/>
</dbReference>
<dbReference type="CDD" id="cd01767">
    <property type="entry name" value="UBX"/>
    <property type="match status" value="1"/>
</dbReference>
<dbReference type="InterPro" id="IPR050730">
    <property type="entry name" value="UBX_domain-protein"/>
</dbReference>
<keyword evidence="4" id="KW-1185">Reference proteome</keyword>
<dbReference type="Gene3D" id="3.10.20.90">
    <property type="entry name" value="Phosphatidylinositol 3-kinase Catalytic Subunit, Chain A, domain 1"/>
    <property type="match status" value="1"/>
</dbReference>
<gene>
    <name evidence="3" type="ORF">G2W53_001574</name>
</gene>
<protein>
    <submittedName>
        <fullName evidence="3">Plant UBX domain-containing protein 9-like isoform X1</fullName>
    </submittedName>
</protein>
<dbReference type="AlphaFoldDB" id="A0A834XHZ1"/>
<dbReference type="InterPro" id="IPR029071">
    <property type="entry name" value="Ubiquitin-like_domsf"/>
</dbReference>
<dbReference type="PANTHER" id="PTHR23322:SF55">
    <property type="entry name" value="PLANT UBX DOMAIN-CONTAINING PROTEIN 9"/>
    <property type="match status" value="1"/>
</dbReference>
<dbReference type="OrthoDB" id="1920064at2759"/>
<dbReference type="Pfam" id="PF14555">
    <property type="entry name" value="UBA_4"/>
    <property type="match status" value="1"/>
</dbReference>
<dbReference type="PANTHER" id="PTHR23322">
    <property type="entry name" value="FAS-ASSOCIATED PROTEIN"/>
    <property type="match status" value="1"/>
</dbReference>
<feature type="domain" description="UBX" evidence="2">
    <location>
        <begin position="451"/>
        <end position="529"/>
    </location>
</feature>
<dbReference type="SMART" id="SM00726">
    <property type="entry name" value="UIM"/>
    <property type="match status" value="2"/>
</dbReference>
<dbReference type="InterPro" id="IPR003903">
    <property type="entry name" value="UIM_dom"/>
</dbReference>
<dbReference type="SMART" id="SM00166">
    <property type="entry name" value="UBX"/>
    <property type="match status" value="1"/>
</dbReference>
<reference evidence="3" key="1">
    <citation type="submission" date="2020-09" db="EMBL/GenBank/DDBJ databases">
        <title>Genome-Enabled Discovery of Anthraquinone Biosynthesis in Senna tora.</title>
        <authorList>
            <person name="Kang S.-H."/>
            <person name="Pandey R.P."/>
            <person name="Lee C.-M."/>
            <person name="Sim J.-S."/>
            <person name="Jeong J.-T."/>
            <person name="Choi B.-S."/>
            <person name="Jung M."/>
            <person name="Ginzburg D."/>
            <person name="Zhao K."/>
            <person name="Won S.Y."/>
            <person name="Oh T.-J."/>
            <person name="Yu Y."/>
            <person name="Kim N.-H."/>
            <person name="Lee O.R."/>
            <person name="Lee T.-H."/>
            <person name="Bashyal P."/>
            <person name="Kim T.-S."/>
            <person name="Lee W.-H."/>
            <person name="Kawkins C."/>
            <person name="Kim C.-K."/>
            <person name="Kim J.S."/>
            <person name="Ahn B.O."/>
            <person name="Rhee S.Y."/>
            <person name="Sohng J.K."/>
        </authorList>
    </citation>
    <scope>NUCLEOTIDE SEQUENCE</scope>
    <source>
        <tissue evidence="3">Leaf</tissue>
    </source>
</reference>
<accession>A0A834XHZ1</accession>
<dbReference type="PROSITE" id="PS50033">
    <property type="entry name" value="UBX"/>
    <property type="match status" value="1"/>
</dbReference>
<evidence type="ECO:0000259" key="2">
    <source>
        <dbReference type="PROSITE" id="PS50033"/>
    </source>
</evidence>
<dbReference type="CDD" id="cd14351">
    <property type="entry name" value="UBA_Ubx1_like"/>
    <property type="match status" value="1"/>
</dbReference>
<dbReference type="Pfam" id="PF02809">
    <property type="entry name" value="UIM"/>
    <property type="match status" value="2"/>
</dbReference>
<dbReference type="InterPro" id="IPR001012">
    <property type="entry name" value="UBX_dom"/>
</dbReference>
<dbReference type="Pfam" id="PF00789">
    <property type="entry name" value="UBX"/>
    <property type="match status" value="1"/>
</dbReference>
<sequence>MATPTPDAIEAFMRITGSSEFVAVRKLEEYGGNLNEAVNAHFIEGNRHIVRQNFGSASQYNHMDVNNQNHVESRGLLPLLSAARRFRPSLLLDPNYRRELRDLCNGIGTTAFTGRVPYDSHPGEVREVPVAMNSMFEQPHHSGLRSTSVDMSGNSLSHGRGNYGLDDLRSDFNLTQPNTSHIPNNATEEEMIQAAIEASRLESRESASGRQFGAFNDSFDGSLPPISSHQEDEDLARAISLSLKMAEEEEAMHKHLADVENEELGVRNLLAMRENANNSRWQPGTSSNRGTAQDLTPVIGAPLNHSAGSHLQGTEDVLISEEWGNMSSEELNEAVLLETALFGDTSNPTSHNLSSFPDLQQRPERNVEREVQCLPTPTTQSLTATQLLIKQQDVDYLASLLADKQKELNALKEVETQRLKEKESCNIVERKEWEKMLDRKENFIPKEPPLDDENAVTIIVRMPDGSRRGRRFLKTDKLKFIFDFIDIDGTLKTGSYRVVKSYPRRAYSIDDSSLALSEVGLTNKHEALFLELI</sequence>
<name>A0A834XHZ1_9FABA</name>
<dbReference type="PROSITE" id="PS50330">
    <property type="entry name" value="UIM"/>
    <property type="match status" value="2"/>
</dbReference>
<keyword evidence="1" id="KW-0833">Ubl conjugation pathway</keyword>
<evidence type="ECO:0000313" key="4">
    <source>
        <dbReference type="Proteomes" id="UP000634136"/>
    </source>
</evidence>
<evidence type="ECO:0000313" key="3">
    <source>
        <dbReference type="EMBL" id="KAF7844669.1"/>
    </source>
</evidence>
<comment type="caution">
    <text evidence="3">The sequence shown here is derived from an EMBL/GenBank/DDBJ whole genome shotgun (WGS) entry which is preliminary data.</text>
</comment>
<proteinExistence type="predicted"/>